<organism evidence="1">
    <name type="scientific">Symploca sp. SIO1C4</name>
    <dbReference type="NCBI Taxonomy" id="2607765"/>
    <lineage>
        <taxon>Bacteria</taxon>
        <taxon>Bacillati</taxon>
        <taxon>Cyanobacteriota</taxon>
        <taxon>Cyanophyceae</taxon>
        <taxon>Coleofasciculales</taxon>
        <taxon>Coleofasciculaceae</taxon>
        <taxon>Symploca</taxon>
    </lineage>
</organism>
<name>A0A6B3N550_9CYAN</name>
<accession>A0A6B3N550</accession>
<proteinExistence type="predicted"/>
<evidence type="ECO:0000313" key="1">
    <source>
        <dbReference type="EMBL" id="NER26670.1"/>
    </source>
</evidence>
<dbReference type="AlphaFoldDB" id="A0A6B3N550"/>
<sequence length="107" mass="12520">MMGLWIVDGIVQYVGFIKNGRKSWLIVTNDELQNGKFSRPTKLPKRRGSQWNSEYWKWNSDYWKGLAMPTQFYLKTMALSDHSHSLSAFVELALEHSLQKLKKNRAS</sequence>
<dbReference type="EMBL" id="JAAHFQ010000041">
    <property type="protein sequence ID" value="NER26670.1"/>
    <property type="molecule type" value="Genomic_DNA"/>
</dbReference>
<comment type="caution">
    <text evidence="1">The sequence shown here is derived from an EMBL/GenBank/DDBJ whole genome shotgun (WGS) entry which is preliminary data.</text>
</comment>
<protein>
    <submittedName>
        <fullName evidence="1">Uncharacterized protein</fullName>
    </submittedName>
</protein>
<reference evidence="1" key="1">
    <citation type="submission" date="2019-11" db="EMBL/GenBank/DDBJ databases">
        <title>Genomic insights into an expanded diversity of filamentous marine cyanobacteria reveals the extraordinary biosynthetic potential of Moorea and Okeania.</title>
        <authorList>
            <person name="Ferreira Leao T."/>
            <person name="Wang M."/>
            <person name="Moss N."/>
            <person name="Da Silva R."/>
            <person name="Sanders J."/>
            <person name="Nurk S."/>
            <person name="Gurevich A."/>
            <person name="Humphrey G."/>
            <person name="Reher R."/>
            <person name="Zhu Q."/>
            <person name="Belda-Ferre P."/>
            <person name="Glukhov E."/>
            <person name="Rex R."/>
            <person name="Dorrestein P.C."/>
            <person name="Knight R."/>
            <person name="Pevzner P."/>
            <person name="Gerwick W.H."/>
            <person name="Gerwick L."/>
        </authorList>
    </citation>
    <scope>NUCLEOTIDE SEQUENCE</scope>
    <source>
        <strain evidence="1">SIO1C4</strain>
    </source>
</reference>
<gene>
    <name evidence="1" type="ORF">F6J89_03320</name>
</gene>